<name>A0A058ZIT0_9RHOB</name>
<protein>
    <submittedName>
        <fullName evidence="6">Putative transcriptional regulator</fullName>
    </submittedName>
</protein>
<keyword evidence="4" id="KW-0804">Transcription</keyword>
<evidence type="ECO:0000313" key="6">
    <source>
        <dbReference type="EMBL" id="KCV81483.1"/>
    </source>
</evidence>
<reference evidence="6 7" key="1">
    <citation type="submission" date="2013-04" db="EMBL/GenBank/DDBJ databases">
        <title>Shimia sp. 22II-S11-Z10 Genome Sequencing.</title>
        <authorList>
            <person name="Lai Q."/>
            <person name="Li G."/>
            <person name="Shao Z."/>
        </authorList>
    </citation>
    <scope>NUCLEOTIDE SEQUENCE [LARGE SCALE GENOMIC DNA]</scope>
    <source>
        <strain evidence="7">22II-S11-Z10</strain>
    </source>
</reference>
<dbReference type="InterPro" id="IPR005119">
    <property type="entry name" value="LysR_subst-bd"/>
</dbReference>
<keyword evidence="7" id="KW-1185">Reference proteome</keyword>
<proteinExistence type="inferred from homology"/>
<evidence type="ECO:0000256" key="1">
    <source>
        <dbReference type="ARBA" id="ARBA00009437"/>
    </source>
</evidence>
<dbReference type="EMBL" id="AQQY01000007">
    <property type="protein sequence ID" value="KCV81483.1"/>
    <property type="molecule type" value="Genomic_DNA"/>
</dbReference>
<feature type="domain" description="HTH lysR-type" evidence="5">
    <location>
        <begin position="8"/>
        <end position="65"/>
    </location>
</feature>
<evidence type="ECO:0000259" key="5">
    <source>
        <dbReference type="PROSITE" id="PS50931"/>
    </source>
</evidence>
<dbReference type="InterPro" id="IPR000847">
    <property type="entry name" value="LysR_HTH_N"/>
</dbReference>
<comment type="similarity">
    <text evidence="1">Belongs to the LysR transcriptional regulatory family.</text>
</comment>
<evidence type="ECO:0000256" key="4">
    <source>
        <dbReference type="ARBA" id="ARBA00023163"/>
    </source>
</evidence>
<sequence length="322" mass="35152">MVQHSGRVTLLGIEAFVTTSEEGSVSAAARRLKLSPSAVSQQITTLESALGAVLIDRSARPASLTPAGQIFRRRAAIILNETQQARSELAAQDLAALTDFRLGMIEDFDADVTPRLLSDMADELKSCQFLLETGASHHLHGQLSARTLDVIVAAELSDISEGMEVHPLLQEPFIVAAPRGAVESGRDALEQLQALPMIQYTLRHQMGRQIARHLARQNLNLTHRFELDSYHAILSMVATGVGWTILTPLGHARAHRFHDHVDLLPLPCAPLDRQISLSARQGVLQDMPAQVAGRLRPLLQEMVVDPAKARMPWLGDALKVLG</sequence>
<dbReference type="GO" id="GO:0003700">
    <property type="term" value="F:DNA-binding transcription factor activity"/>
    <property type="evidence" value="ECO:0007669"/>
    <property type="project" value="InterPro"/>
</dbReference>
<comment type="caution">
    <text evidence="6">The sequence shown here is derived from an EMBL/GenBank/DDBJ whole genome shotgun (WGS) entry which is preliminary data.</text>
</comment>
<dbReference type="InterPro" id="IPR036390">
    <property type="entry name" value="WH_DNA-bd_sf"/>
</dbReference>
<dbReference type="PANTHER" id="PTHR30126:SF40">
    <property type="entry name" value="HTH-TYPE TRANSCRIPTIONAL REGULATOR GLTR"/>
    <property type="match status" value="1"/>
</dbReference>
<dbReference type="FunFam" id="1.10.10.10:FF:000001">
    <property type="entry name" value="LysR family transcriptional regulator"/>
    <property type="match status" value="1"/>
</dbReference>
<keyword evidence="2" id="KW-0805">Transcription regulation</keyword>
<dbReference type="PANTHER" id="PTHR30126">
    <property type="entry name" value="HTH-TYPE TRANSCRIPTIONAL REGULATOR"/>
    <property type="match status" value="1"/>
</dbReference>
<evidence type="ECO:0000256" key="2">
    <source>
        <dbReference type="ARBA" id="ARBA00023015"/>
    </source>
</evidence>
<gene>
    <name evidence="6" type="ORF">ATO10_11242</name>
</gene>
<dbReference type="Pfam" id="PF03466">
    <property type="entry name" value="LysR_substrate"/>
    <property type="match status" value="1"/>
</dbReference>
<dbReference type="Gene3D" id="3.40.190.10">
    <property type="entry name" value="Periplasmic binding protein-like II"/>
    <property type="match status" value="2"/>
</dbReference>
<dbReference type="eggNOG" id="COG0583">
    <property type="taxonomic scope" value="Bacteria"/>
</dbReference>
<dbReference type="PATRIC" id="fig|1461693.3.peg.2278"/>
<dbReference type="STRING" id="1461693.ATO10_11242"/>
<dbReference type="Proteomes" id="UP000024836">
    <property type="component" value="Unassembled WGS sequence"/>
</dbReference>
<dbReference type="SUPFAM" id="SSF46785">
    <property type="entry name" value="Winged helix' DNA-binding domain"/>
    <property type="match status" value="1"/>
</dbReference>
<evidence type="ECO:0000313" key="7">
    <source>
        <dbReference type="Proteomes" id="UP000024836"/>
    </source>
</evidence>
<dbReference type="AlphaFoldDB" id="A0A058ZIT0"/>
<dbReference type="Gene3D" id="1.10.10.10">
    <property type="entry name" value="Winged helix-like DNA-binding domain superfamily/Winged helix DNA-binding domain"/>
    <property type="match status" value="1"/>
</dbReference>
<accession>A0A058ZIT0</accession>
<evidence type="ECO:0000256" key="3">
    <source>
        <dbReference type="ARBA" id="ARBA00023125"/>
    </source>
</evidence>
<dbReference type="GO" id="GO:0000976">
    <property type="term" value="F:transcription cis-regulatory region binding"/>
    <property type="evidence" value="ECO:0007669"/>
    <property type="project" value="TreeGrafter"/>
</dbReference>
<keyword evidence="3" id="KW-0238">DNA-binding</keyword>
<dbReference type="PROSITE" id="PS50931">
    <property type="entry name" value="HTH_LYSR"/>
    <property type="match status" value="1"/>
</dbReference>
<dbReference type="RefSeq" id="WP_035251554.1">
    <property type="nucleotide sequence ID" value="NZ_AQQY01000007.1"/>
</dbReference>
<dbReference type="InterPro" id="IPR036388">
    <property type="entry name" value="WH-like_DNA-bd_sf"/>
</dbReference>
<dbReference type="Pfam" id="PF00126">
    <property type="entry name" value="HTH_1"/>
    <property type="match status" value="1"/>
</dbReference>
<dbReference type="SUPFAM" id="SSF53850">
    <property type="entry name" value="Periplasmic binding protein-like II"/>
    <property type="match status" value="1"/>
</dbReference>
<dbReference type="OrthoDB" id="7776850at2"/>
<organism evidence="6 7">
    <name type="scientific">Actibacterium atlanticum</name>
    <dbReference type="NCBI Taxonomy" id="1461693"/>
    <lineage>
        <taxon>Bacteria</taxon>
        <taxon>Pseudomonadati</taxon>
        <taxon>Pseudomonadota</taxon>
        <taxon>Alphaproteobacteria</taxon>
        <taxon>Rhodobacterales</taxon>
        <taxon>Roseobacteraceae</taxon>
        <taxon>Actibacterium</taxon>
    </lineage>
</organism>